<dbReference type="Proteomes" id="UP000245762">
    <property type="component" value="Unassembled WGS sequence"/>
</dbReference>
<evidence type="ECO:0000313" key="2">
    <source>
        <dbReference type="EMBL" id="PWL37786.1"/>
    </source>
</evidence>
<feature type="transmembrane region" description="Helical" evidence="1">
    <location>
        <begin position="6"/>
        <end position="26"/>
    </location>
</feature>
<proteinExistence type="predicted"/>
<sequence>METAVTVFLTILALYFGVGLLFGLYFMFLGAAKIDSIMADSKKKVRLLLFPGVVATWPFLLIRLFKPNTAD</sequence>
<protein>
    <submittedName>
        <fullName evidence="2">Uncharacterized protein</fullName>
    </submittedName>
</protein>
<comment type="caution">
    <text evidence="2">The sequence shown here is derived from an EMBL/GenBank/DDBJ whole genome shotgun (WGS) entry which is preliminary data.</text>
</comment>
<keyword evidence="1" id="KW-0812">Transmembrane</keyword>
<keyword evidence="1" id="KW-1133">Transmembrane helix</keyword>
<reference evidence="2 3" key="1">
    <citation type="submission" date="2018-05" db="EMBL/GenBank/DDBJ databases">
        <title>Complete genome sequence of Flagellimonas aquimarina ECD12 isolated from seaweed Ecklonia cava.</title>
        <authorList>
            <person name="Choi S."/>
            <person name="Seong C."/>
        </authorList>
    </citation>
    <scope>NUCLEOTIDE SEQUENCE [LARGE SCALE GENOMIC DNA]</scope>
    <source>
        <strain evidence="2 3">ECD12</strain>
    </source>
</reference>
<evidence type="ECO:0000313" key="3">
    <source>
        <dbReference type="Proteomes" id="UP000245762"/>
    </source>
</evidence>
<keyword evidence="3" id="KW-1185">Reference proteome</keyword>
<feature type="transmembrane region" description="Helical" evidence="1">
    <location>
        <begin position="47"/>
        <end position="65"/>
    </location>
</feature>
<keyword evidence="1" id="KW-0472">Membrane</keyword>
<name>A0A316KVZ9_9FLAO</name>
<gene>
    <name evidence="2" type="ORF">DKG77_13510</name>
</gene>
<dbReference type="EMBL" id="QGEG01000003">
    <property type="protein sequence ID" value="PWL37786.1"/>
    <property type="molecule type" value="Genomic_DNA"/>
</dbReference>
<evidence type="ECO:0000256" key="1">
    <source>
        <dbReference type="SAM" id="Phobius"/>
    </source>
</evidence>
<dbReference type="OrthoDB" id="1454756at2"/>
<dbReference type="RefSeq" id="WP_109663971.1">
    <property type="nucleotide sequence ID" value="NZ_QGEG01000003.1"/>
</dbReference>
<dbReference type="AlphaFoldDB" id="A0A316KVZ9"/>
<organism evidence="2 3">
    <name type="scientific">Flagellimonas aquimarina</name>
    <dbReference type="NCBI Taxonomy" id="2201895"/>
    <lineage>
        <taxon>Bacteria</taxon>
        <taxon>Pseudomonadati</taxon>
        <taxon>Bacteroidota</taxon>
        <taxon>Flavobacteriia</taxon>
        <taxon>Flavobacteriales</taxon>
        <taxon>Flavobacteriaceae</taxon>
        <taxon>Flagellimonas</taxon>
    </lineage>
</organism>
<accession>A0A316KVZ9</accession>